<dbReference type="PROSITE" id="PS00092">
    <property type="entry name" value="N6_MTASE"/>
    <property type="match status" value="1"/>
</dbReference>
<dbReference type="EMBL" id="LHPF02000074">
    <property type="protein sequence ID" value="PSC67201.1"/>
    <property type="molecule type" value="Genomic_DNA"/>
</dbReference>
<proteinExistence type="inferred from homology"/>
<keyword evidence="7 10" id="KW-0819">tRNA processing</keyword>
<keyword evidence="2" id="KW-0963">Cytoplasm</keyword>
<feature type="domain" description="tRNA (guanine(10)-N(2))-methyltransferase TRMT11 N-terminal" evidence="13">
    <location>
        <begin position="139"/>
        <end position="274"/>
    </location>
</feature>
<comment type="caution">
    <text evidence="14">The sequence shown here is derived from an EMBL/GenBank/DDBJ whole genome shotgun (WGS) entry which is preliminary data.</text>
</comment>
<keyword evidence="15" id="KW-1185">Reference proteome</keyword>
<dbReference type="InterPro" id="IPR000241">
    <property type="entry name" value="RlmKL-like_Mtase"/>
</dbReference>
<dbReference type="STRING" id="554055.A0A2P6UZD9"/>
<dbReference type="Proteomes" id="UP000239649">
    <property type="component" value="Unassembled WGS sequence"/>
</dbReference>
<evidence type="ECO:0000256" key="4">
    <source>
        <dbReference type="ARBA" id="ARBA00022603"/>
    </source>
</evidence>
<keyword evidence="8 10" id="KW-0694">RNA-binding</keyword>
<name>A0A2P6UZD9_9CHLO</name>
<dbReference type="GO" id="GO:0032259">
    <property type="term" value="P:methylation"/>
    <property type="evidence" value="ECO:0007669"/>
    <property type="project" value="UniProtKB-UniRule"/>
</dbReference>
<dbReference type="OrthoDB" id="296065at2759"/>
<reference evidence="14 15" key="1">
    <citation type="journal article" date="2018" name="Plant J.">
        <title>Genome sequences of Chlorella sorokiniana UTEX 1602 and Micractinium conductrix SAG 241.80: implications to maltose excretion by a green alga.</title>
        <authorList>
            <person name="Arriola M.B."/>
            <person name="Velmurugan N."/>
            <person name="Zhang Y."/>
            <person name="Plunkett M.H."/>
            <person name="Hondzo H."/>
            <person name="Barney B.M."/>
        </authorList>
    </citation>
    <scope>NUCLEOTIDE SEQUENCE [LARGE SCALE GENOMIC DNA]</scope>
    <source>
        <strain evidence="14 15">SAG 241.80</strain>
    </source>
</reference>
<dbReference type="GO" id="GO:0043527">
    <property type="term" value="C:tRNA methyltransferase complex"/>
    <property type="evidence" value="ECO:0007669"/>
    <property type="project" value="UniProtKB-ARBA"/>
</dbReference>
<feature type="domain" description="Ribosomal RNA large subunit methyltransferase K/L-like methyltransferase" evidence="12">
    <location>
        <begin position="284"/>
        <end position="410"/>
    </location>
</feature>
<dbReference type="Pfam" id="PF01170">
    <property type="entry name" value="UPF0020"/>
    <property type="match status" value="1"/>
</dbReference>
<keyword evidence="5 10" id="KW-0808">Transferase</keyword>
<keyword evidence="4 10" id="KW-0489">Methyltransferase</keyword>
<evidence type="ECO:0000256" key="8">
    <source>
        <dbReference type="ARBA" id="ARBA00022884"/>
    </source>
</evidence>
<dbReference type="EC" id="2.1.1.214" evidence="9"/>
<evidence type="ECO:0000259" key="13">
    <source>
        <dbReference type="Pfam" id="PF25904"/>
    </source>
</evidence>
<dbReference type="PANTHER" id="PTHR13370">
    <property type="entry name" value="RNA METHYLASE-RELATED"/>
    <property type="match status" value="1"/>
</dbReference>
<evidence type="ECO:0000313" key="15">
    <source>
        <dbReference type="Proteomes" id="UP000239649"/>
    </source>
</evidence>
<dbReference type="InterPro" id="IPR059073">
    <property type="entry name" value="TRMT11_N"/>
</dbReference>
<dbReference type="CDD" id="cd02440">
    <property type="entry name" value="AdoMet_MTases"/>
    <property type="match status" value="1"/>
</dbReference>
<accession>A0A2P6UZD9</accession>
<evidence type="ECO:0000256" key="6">
    <source>
        <dbReference type="ARBA" id="ARBA00022691"/>
    </source>
</evidence>
<dbReference type="PROSITE" id="PS51627">
    <property type="entry name" value="SAM_MT_TRM11"/>
    <property type="match status" value="1"/>
</dbReference>
<dbReference type="GO" id="GO:0008033">
    <property type="term" value="P:tRNA processing"/>
    <property type="evidence" value="ECO:0007669"/>
    <property type="project" value="UniProtKB-UniRule"/>
</dbReference>
<evidence type="ECO:0000256" key="2">
    <source>
        <dbReference type="ARBA" id="ARBA00022490"/>
    </source>
</evidence>
<feature type="region of interest" description="Disordered" evidence="11">
    <location>
        <begin position="1"/>
        <end position="38"/>
    </location>
</feature>
<dbReference type="InterPro" id="IPR002052">
    <property type="entry name" value="DNA_methylase_N6_adenine_CS"/>
</dbReference>
<comment type="similarity">
    <text evidence="10">Belongs to the class I-like SAM-binding methyltransferase superfamily. TRM11 methyltransferase family.</text>
</comment>
<keyword evidence="3 10" id="KW-0820">tRNA-binding</keyword>
<dbReference type="Gene3D" id="3.40.50.150">
    <property type="entry name" value="Vaccinia Virus protein VP39"/>
    <property type="match status" value="1"/>
</dbReference>
<evidence type="ECO:0000256" key="11">
    <source>
        <dbReference type="SAM" id="MobiDB-lite"/>
    </source>
</evidence>
<evidence type="ECO:0000256" key="10">
    <source>
        <dbReference type="PROSITE-ProRule" id="PRU00959"/>
    </source>
</evidence>
<evidence type="ECO:0000256" key="7">
    <source>
        <dbReference type="ARBA" id="ARBA00022694"/>
    </source>
</evidence>
<evidence type="ECO:0000259" key="12">
    <source>
        <dbReference type="Pfam" id="PF01170"/>
    </source>
</evidence>
<dbReference type="InterPro" id="IPR016691">
    <property type="entry name" value="TRMT11"/>
</dbReference>
<evidence type="ECO:0000313" key="14">
    <source>
        <dbReference type="EMBL" id="PSC67201.1"/>
    </source>
</evidence>
<sequence length="561" mass="61661">MLADAAAPRAPTTGEQHGAAPPAAAANNADVGPHAGLPDLDPYEADHELYLGLPLGSAHAQVLPHGTAAAASPLTAGRRRFLCYFMHRHLEFRLPEIEALAALAEGHGAPSISCSFAGSGDGGVRFLPVVWELPFSNRLESPFWYAHLRSEEVACAIAARTILAKVLLEVWGEAESLEGLQAAVAAYPAAEKALWGGPEQSFKFVVETWGGTYTMAQQIELIEGMEACTGLKGPINLQNPDNRFWLIVVKSNGRGLPLLPDRYYFGREVGAADRSVVNTYDLKRRRYLGPTSMDTEMAFLMCNLAMVRPRGIVLDPFVGTGSILIPAAHLGAHTLGADIDVRVIKLGKKDKAGNAVNIWTNFKDYGLPPPLGLLRCDLHTAPFRDGLDEILDAIVCDPPYGVRAGGKKSVAKEREIRDRDNYIPSTDPYTLAECLHDLLDWSARLLRTGCRLIYFMPAAPGFYSEEEVPRHPALELVANCEQMLTTRYSRRLIVMEKVKTYDGAEAAAYFEQRGPPKMSVDDMHEYIYKTPQQLADEAGMSLEKYRTYQATRIPRNRGKNI</sequence>
<keyword evidence="6 10" id="KW-0949">S-adenosyl-L-methionine</keyword>
<evidence type="ECO:0000256" key="5">
    <source>
        <dbReference type="ARBA" id="ARBA00022679"/>
    </source>
</evidence>
<dbReference type="GO" id="GO:0005737">
    <property type="term" value="C:cytoplasm"/>
    <property type="evidence" value="ECO:0007669"/>
    <property type="project" value="UniProtKB-SubCell"/>
</dbReference>
<protein>
    <recommendedName>
        <fullName evidence="9">tRNA (guanine(10)-N(2))-methyltransferase</fullName>
        <ecNumber evidence="9">2.1.1.214</ecNumber>
    </recommendedName>
</protein>
<evidence type="ECO:0000256" key="9">
    <source>
        <dbReference type="ARBA" id="ARBA00066937"/>
    </source>
</evidence>
<comment type="subcellular location">
    <subcellularLocation>
        <location evidence="1">Cytoplasm</location>
    </subcellularLocation>
</comment>
<evidence type="ECO:0000256" key="1">
    <source>
        <dbReference type="ARBA" id="ARBA00004496"/>
    </source>
</evidence>
<feature type="compositionally biased region" description="Low complexity" evidence="11">
    <location>
        <begin position="19"/>
        <end position="29"/>
    </location>
</feature>
<evidence type="ECO:0000256" key="3">
    <source>
        <dbReference type="ARBA" id="ARBA00022555"/>
    </source>
</evidence>
<dbReference type="GO" id="GO:0160102">
    <property type="term" value="F:tRNA (guanine(10)-N2)-methyltransferase activity"/>
    <property type="evidence" value="ECO:0007669"/>
    <property type="project" value="UniProtKB-EC"/>
</dbReference>
<dbReference type="Pfam" id="PF25904">
    <property type="entry name" value="Tmrp11_N"/>
    <property type="match status" value="1"/>
</dbReference>
<dbReference type="GO" id="GO:0000049">
    <property type="term" value="F:tRNA binding"/>
    <property type="evidence" value="ECO:0007669"/>
    <property type="project" value="UniProtKB-UniRule"/>
</dbReference>
<dbReference type="SUPFAM" id="SSF53335">
    <property type="entry name" value="S-adenosyl-L-methionine-dependent methyltransferases"/>
    <property type="match status" value="1"/>
</dbReference>
<dbReference type="InterPro" id="IPR029063">
    <property type="entry name" value="SAM-dependent_MTases_sf"/>
</dbReference>
<organism evidence="14 15">
    <name type="scientific">Micractinium conductrix</name>
    <dbReference type="NCBI Taxonomy" id="554055"/>
    <lineage>
        <taxon>Eukaryota</taxon>
        <taxon>Viridiplantae</taxon>
        <taxon>Chlorophyta</taxon>
        <taxon>core chlorophytes</taxon>
        <taxon>Trebouxiophyceae</taxon>
        <taxon>Chlorellales</taxon>
        <taxon>Chlorellaceae</taxon>
        <taxon>Chlorella clade</taxon>
        <taxon>Micractinium</taxon>
    </lineage>
</organism>
<dbReference type="AlphaFoldDB" id="A0A2P6UZD9"/>
<dbReference type="PANTHER" id="PTHR13370:SF3">
    <property type="entry name" value="TRNA (GUANINE(10)-N2)-METHYLTRANSFERASE HOMOLOG"/>
    <property type="match status" value="1"/>
</dbReference>
<gene>
    <name evidence="14" type="ORF">C2E20_9104</name>
</gene>